<keyword evidence="2" id="KW-0597">Phosphoprotein</keyword>
<protein>
    <recommendedName>
        <fullName evidence="4">Malonyl-CoA:ACP transacylase (MAT) domain-containing protein</fullName>
    </recommendedName>
</protein>
<evidence type="ECO:0000256" key="1">
    <source>
        <dbReference type="ARBA" id="ARBA00022450"/>
    </source>
</evidence>
<dbReference type="FunCoup" id="F1A0M8">
    <property type="interactions" value="1"/>
</dbReference>
<dbReference type="OMA" id="ENIRNPC"/>
<dbReference type="InterPro" id="IPR016035">
    <property type="entry name" value="Acyl_Trfase/lysoPLipase"/>
</dbReference>
<proteinExistence type="predicted"/>
<evidence type="ECO:0000313" key="6">
    <source>
        <dbReference type="Proteomes" id="UP000001064"/>
    </source>
</evidence>
<dbReference type="STRING" id="5786.F1A0M8"/>
<accession>F1A0M8</accession>
<keyword evidence="6" id="KW-1185">Reference proteome</keyword>
<dbReference type="InterPro" id="IPR001227">
    <property type="entry name" value="Ac_transferase_dom_sf"/>
</dbReference>
<dbReference type="PANTHER" id="PTHR45681">
    <property type="entry name" value="POLYKETIDE SYNTHASE 44-RELATED"/>
    <property type="match status" value="1"/>
</dbReference>
<dbReference type="RefSeq" id="XP_003293222.1">
    <property type="nucleotide sequence ID" value="XM_003293174.1"/>
</dbReference>
<sequence>LSLYFKEKEFRKTMDFLDEKMKNKYFGFSMLEKALKKNDSNYIETDQFFTHTMLFMFQVSLFSLYKKKGIVPSMVMGISCGEISSLYISGVLDLDTACDIVFLRAKLLNDTLDKEGKMIGIFCNKNIYDNKYSNLYNTLEQSLYISPNAFVLSGKNDEIIDLENRLKQDGIKYSSMSLGTRFHCSVQDATKNDVLSLDIKSNLPTIPVLSCANLKYFNENYKYDQNHLYENIRNPCHIQQSYEKI</sequence>
<dbReference type="OrthoDB" id="329835at2759"/>
<dbReference type="PANTHER" id="PTHR45681:SF6">
    <property type="entry name" value="POLYKETIDE SYNTHASE 37"/>
    <property type="match status" value="1"/>
</dbReference>
<feature type="non-terminal residue" evidence="5">
    <location>
        <position position="245"/>
    </location>
</feature>
<feature type="non-terminal residue" evidence="5">
    <location>
        <position position="1"/>
    </location>
</feature>
<evidence type="ECO:0000313" key="5">
    <source>
        <dbReference type="EMBL" id="EGC30250.1"/>
    </source>
</evidence>
<dbReference type="GO" id="GO:0016740">
    <property type="term" value="F:transferase activity"/>
    <property type="evidence" value="ECO:0007669"/>
    <property type="project" value="UniProtKB-KW"/>
</dbReference>
<evidence type="ECO:0000256" key="2">
    <source>
        <dbReference type="ARBA" id="ARBA00022553"/>
    </source>
</evidence>
<dbReference type="InterPro" id="IPR014043">
    <property type="entry name" value="Acyl_transferase_dom"/>
</dbReference>
<keyword evidence="1" id="KW-0596">Phosphopantetheine</keyword>
<gene>
    <name evidence="5" type="ORF">DICPUDRAFT_7819</name>
</gene>
<dbReference type="VEuPathDB" id="AmoebaDB:DICPUDRAFT_7819"/>
<dbReference type="SUPFAM" id="SSF52151">
    <property type="entry name" value="FabD/lysophospholipase-like"/>
    <property type="match status" value="1"/>
</dbReference>
<name>F1A0M8_DICPU</name>
<dbReference type="EMBL" id="GL871344">
    <property type="protein sequence ID" value="EGC30250.1"/>
    <property type="molecule type" value="Genomic_DNA"/>
</dbReference>
<dbReference type="Pfam" id="PF00698">
    <property type="entry name" value="Acyl_transf_1"/>
    <property type="match status" value="1"/>
</dbReference>
<organism evidence="5 6">
    <name type="scientific">Dictyostelium purpureum</name>
    <name type="common">Slime mold</name>
    <dbReference type="NCBI Taxonomy" id="5786"/>
    <lineage>
        <taxon>Eukaryota</taxon>
        <taxon>Amoebozoa</taxon>
        <taxon>Evosea</taxon>
        <taxon>Eumycetozoa</taxon>
        <taxon>Dictyostelia</taxon>
        <taxon>Dictyosteliales</taxon>
        <taxon>Dictyosteliaceae</taxon>
        <taxon>Dictyostelium</taxon>
    </lineage>
</organism>
<dbReference type="KEGG" id="dpp:DICPUDRAFT_7819"/>
<dbReference type="SMART" id="SM00827">
    <property type="entry name" value="PKS_AT"/>
    <property type="match status" value="1"/>
</dbReference>
<dbReference type="Gene3D" id="3.40.366.10">
    <property type="entry name" value="Malonyl-Coenzyme A Acyl Carrier Protein, domain 2"/>
    <property type="match status" value="1"/>
</dbReference>
<dbReference type="GeneID" id="10510920"/>
<dbReference type="InterPro" id="IPR050444">
    <property type="entry name" value="Polyketide_Synthase"/>
</dbReference>
<keyword evidence="3" id="KW-0808">Transferase</keyword>
<evidence type="ECO:0000259" key="4">
    <source>
        <dbReference type="SMART" id="SM00827"/>
    </source>
</evidence>
<dbReference type="AlphaFoldDB" id="F1A0M8"/>
<evidence type="ECO:0000256" key="3">
    <source>
        <dbReference type="ARBA" id="ARBA00022679"/>
    </source>
</evidence>
<dbReference type="Proteomes" id="UP000001064">
    <property type="component" value="Unassembled WGS sequence"/>
</dbReference>
<reference evidence="6" key="1">
    <citation type="journal article" date="2011" name="Genome Biol.">
        <title>Comparative genomics of the social amoebae Dictyostelium discoideum and Dictyostelium purpureum.</title>
        <authorList>
            <consortium name="US DOE Joint Genome Institute (JGI-PGF)"/>
            <person name="Sucgang R."/>
            <person name="Kuo A."/>
            <person name="Tian X."/>
            <person name="Salerno W."/>
            <person name="Parikh A."/>
            <person name="Feasley C.L."/>
            <person name="Dalin E."/>
            <person name="Tu H."/>
            <person name="Huang E."/>
            <person name="Barry K."/>
            <person name="Lindquist E."/>
            <person name="Shapiro H."/>
            <person name="Bruce D."/>
            <person name="Schmutz J."/>
            <person name="Salamov A."/>
            <person name="Fey P."/>
            <person name="Gaudet P."/>
            <person name="Anjard C."/>
            <person name="Babu M.M."/>
            <person name="Basu S."/>
            <person name="Bushmanova Y."/>
            <person name="van der Wel H."/>
            <person name="Katoh-Kurasawa M."/>
            <person name="Dinh C."/>
            <person name="Coutinho P.M."/>
            <person name="Saito T."/>
            <person name="Elias M."/>
            <person name="Schaap P."/>
            <person name="Kay R.R."/>
            <person name="Henrissat B."/>
            <person name="Eichinger L."/>
            <person name="Rivero F."/>
            <person name="Putnam N.H."/>
            <person name="West C.M."/>
            <person name="Loomis W.F."/>
            <person name="Chisholm R.L."/>
            <person name="Shaulsky G."/>
            <person name="Strassmann J.E."/>
            <person name="Queller D.C."/>
            <person name="Kuspa A."/>
            <person name="Grigoriev I.V."/>
        </authorList>
    </citation>
    <scope>NUCLEOTIDE SEQUENCE [LARGE SCALE GENOMIC DNA]</scope>
    <source>
        <strain evidence="6">QSDP1</strain>
    </source>
</reference>
<dbReference type="InParanoid" id="F1A0M8"/>
<feature type="domain" description="Malonyl-CoA:ACP transacylase (MAT)" evidence="4">
    <location>
        <begin position="1"/>
        <end position="245"/>
    </location>
</feature>